<evidence type="ECO:0000313" key="1">
    <source>
        <dbReference type="EMBL" id="CAG8711637.1"/>
    </source>
</evidence>
<reference evidence="1" key="1">
    <citation type="submission" date="2021-06" db="EMBL/GenBank/DDBJ databases">
        <authorList>
            <person name="Kallberg Y."/>
            <person name="Tangrot J."/>
            <person name="Rosling A."/>
        </authorList>
    </citation>
    <scope>NUCLEOTIDE SEQUENCE</scope>
    <source>
        <strain evidence="1">CL356</strain>
    </source>
</reference>
<comment type="caution">
    <text evidence="1">The sequence shown here is derived from an EMBL/GenBank/DDBJ whole genome shotgun (WGS) entry which is preliminary data.</text>
</comment>
<proteinExistence type="predicted"/>
<name>A0ACA9PKV4_9GLOM</name>
<protein>
    <submittedName>
        <fullName evidence="1">12728_t:CDS:1</fullName>
    </submittedName>
</protein>
<organism evidence="1 2">
    <name type="scientific">Acaulospora colombiana</name>
    <dbReference type="NCBI Taxonomy" id="27376"/>
    <lineage>
        <taxon>Eukaryota</taxon>
        <taxon>Fungi</taxon>
        <taxon>Fungi incertae sedis</taxon>
        <taxon>Mucoromycota</taxon>
        <taxon>Glomeromycotina</taxon>
        <taxon>Glomeromycetes</taxon>
        <taxon>Diversisporales</taxon>
        <taxon>Acaulosporaceae</taxon>
        <taxon>Acaulospora</taxon>
    </lineage>
</organism>
<dbReference type="EMBL" id="CAJVPT010035542">
    <property type="protein sequence ID" value="CAG8711637.1"/>
    <property type="molecule type" value="Genomic_DNA"/>
</dbReference>
<gene>
    <name evidence="1" type="ORF">ACOLOM_LOCUS10700</name>
</gene>
<dbReference type="Proteomes" id="UP000789525">
    <property type="component" value="Unassembled WGS sequence"/>
</dbReference>
<keyword evidence="2" id="KW-1185">Reference proteome</keyword>
<sequence>NFLEICLWGQLLLWGPMWHSRQPSLASALSHLIWSSGRCRTITWARLLEMKLHFVVVVTIRAASVNRRTVQGCTTSQHTSTLDWPTQGH</sequence>
<accession>A0ACA9PKV4</accession>
<evidence type="ECO:0000313" key="2">
    <source>
        <dbReference type="Proteomes" id="UP000789525"/>
    </source>
</evidence>
<feature type="non-terminal residue" evidence="1">
    <location>
        <position position="1"/>
    </location>
</feature>